<keyword evidence="3" id="KW-1185">Reference proteome</keyword>
<comment type="caution">
    <text evidence="2">The sequence shown here is derived from an EMBL/GenBank/DDBJ whole genome shotgun (WGS) entry which is preliminary data.</text>
</comment>
<evidence type="ECO:0000313" key="2">
    <source>
        <dbReference type="EMBL" id="RFU75277.1"/>
    </source>
</evidence>
<proteinExistence type="predicted"/>
<feature type="region of interest" description="Disordered" evidence="1">
    <location>
        <begin position="300"/>
        <end position="319"/>
    </location>
</feature>
<dbReference type="EMBL" id="PXOA01000451">
    <property type="protein sequence ID" value="RFU75277.1"/>
    <property type="molecule type" value="Genomic_DNA"/>
</dbReference>
<organism evidence="2 3">
    <name type="scientific">Trichoderma arundinaceum</name>
    <dbReference type="NCBI Taxonomy" id="490622"/>
    <lineage>
        <taxon>Eukaryota</taxon>
        <taxon>Fungi</taxon>
        <taxon>Dikarya</taxon>
        <taxon>Ascomycota</taxon>
        <taxon>Pezizomycotina</taxon>
        <taxon>Sordariomycetes</taxon>
        <taxon>Hypocreomycetidae</taxon>
        <taxon>Hypocreales</taxon>
        <taxon>Hypocreaceae</taxon>
        <taxon>Trichoderma</taxon>
    </lineage>
</organism>
<evidence type="ECO:0000256" key="1">
    <source>
        <dbReference type="SAM" id="MobiDB-lite"/>
    </source>
</evidence>
<protein>
    <submittedName>
        <fullName evidence="2">Uncharacterized protein</fullName>
    </submittedName>
</protein>
<feature type="compositionally biased region" description="Basic and acidic residues" evidence="1">
    <location>
        <begin position="201"/>
        <end position="211"/>
    </location>
</feature>
<sequence length="319" mass="33885">MVVAATGNWIGGARKTSTATMEEEKQGRGCDYESIWRSQCLSIKPDSWRGRGMGAAEGQNERAGARLATRRPGRVMGHPSGPSSRLLVFLAMPPPEWFLITHLRVRSYLSQLLLPFTPPPAPLALGRLQWTPLRITKQQRWGQKPSSPAPALGEKVLWISSWFGVAPPSLLAKAPTHGRQSPPPPANGLAGLAAICGQPDPAHESSGEAARHAPLSSAPSSCCQGAPPAPFRPGLLKQPSPQKAADTRIYRRCSEHSAADRGMGTFAGQSGGTDNHCSAPSGTYLLPSTCAILRHLSPNSIPPLRTAGKPSLFDAAPQT</sequence>
<gene>
    <name evidence="2" type="ORF">TARUN_6961</name>
</gene>
<dbReference type="AlphaFoldDB" id="A0A395NHF5"/>
<name>A0A395NHF5_TRIAR</name>
<accession>A0A395NHF5</accession>
<evidence type="ECO:0000313" key="3">
    <source>
        <dbReference type="Proteomes" id="UP000266272"/>
    </source>
</evidence>
<feature type="region of interest" description="Disordered" evidence="1">
    <location>
        <begin position="173"/>
        <end position="246"/>
    </location>
</feature>
<reference evidence="2 3" key="1">
    <citation type="journal article" date="2018" name="PLoS Pathog.">
        <title>Evolution of structural diversity of trichothecenes, a family of toxins produced by plant pathogenic and entomopathogenic fungi.</title>
        <authorList>
            <person name="Proctor R.H."/>
            <person name="McCormick S.P."/>
            <person name="Kim H.S."/>
            <person name="Cardoza R.E."/>
            <person name="Stanley A.M."/>
            <person name="Lindo L."/>
            <person name="Kelly A."/>
            <person name="Brown D.W."/>
            <person name="Lee T."/>
            <person name="Vaughan M.M."/>
            <person name="Alexander N.J."/>
            <person name="Busman M."/>
            <person name="Gutierrez S."/>
        </authorList>
    </citation>
    <scope>NUCLEOTIDE SEQUENCE [LARGE SCALE GENOMIC DNA]</scope>
    <source>
        <strain evidence="2 3">IBT 40837</strain>
    </source>
</reference>
<dbReference type="Proteomes" id="UP000266272">
    <property type="component" value="Unassembled WGS sequence"/>
</dbReference>